<evidence type="ECO:0000313" key="5">
    <source>
        <dbReference type="Proteomes" id="UP000008810"/>
    </source>
</evidence>
<sequence>MGQPQSVTNQALAGMSKRIKTAGPESRTTIAGSAVVVFRVDHEQGKQLPIGKAIHSEVVSVGGHLWRIGCYPMARMRTTRGSTSPSSSRNYFQGRQAIHHHCRKVSPRLRCVSWGWPKIVKGDTLEKDYVSDGHITIVCAVMVIDDSPLPMPRSDIGNHLGRLLDGAAGTDVSFVIDGEIFLAHRAVLAARSPVLKAELLGSMCDAAMPSITRHDIAPATFKVMLHVHGCLARRG</sequence>
<dbReference type="GO" id="GO:0016567">
    <property type="term" value="P:protein ubiquitination"/>
    <property type="evidence" value="ECO:0007669"/>
    <property type="project" value="InterPro"/>
</dbReference>
<name>A0A2K2D2G3_BRADI</name>
<dbReference type="Pfam" id="PF00651">
    <property type="entry name" value="BTB"/>
    <property type="match status" value="1"/>
</dbReference>
<evidence type="ECO:0000313" key="4">
    <source>
        <dbReference type="EnsemblPlants" id="PNT68455"/>
    </source>
</evidence>
<reference evidence="3" key="2">
    <citation type="submission" date="2017-06" db="EMBL/GenBank/DDBJ databases">
        <title>WGS assembly of Brachypodium distachyon.</title>
        <authorList>
            <consortium name="The International Brachypodium Initiative"/>
            <person name="Lucas S."/>
            <person name="Harmon-Smith M."/>
            <person name="Lail K."/>
            <person name="Tice H."/>
            <person name="Grimwood J."/>
            <person name="Bruce D."/>
            <person name="Barry K."/>
            <person name="Shu S."/>
            <person name="Lindquist E."/>
            <person name="Wang M."/>
            <person name="Pitluck S."/>
            <person name="Vogel J.P."/>
            <person name="Garvin D.F."/>
            <person name="Mockler T.C."/>
            <person name="Schmutz J."/>
            <person name="Rokhsar D."/>
            <person name="Bevan M.W."/>
        </authorList>
    </citation>
    <scope>NUCLEOTIDE SEQUENCE</scope>
    <source>
        <strain evidence="3">Bd21</strain>
    </source>
</reference>
<dbReference type="EMBL" id="CM000882">
    <property type="protein sequence ID" value="PNT68455.1"/>
    <property type="molecule type" value="Genomic_DNA"/>
</dbReference>
<dbReference type="PANTHER" id="PTHR26379">
    <property type="entry name" value="BTB/POZ AND MATH DOMAIN-CONTAINING PROTEIN 1"/>
    <property type="match status" value="1"/>
</dbReference>
<dbReference type="SUPFAM" id="SSF54695">
    <property type="entry name" value="POZ domain"/>
    <property type="match status" value="1"/>
</dbReference>
<gene>
    <name evidence="3" type="ORF">BRADI_3g40759v3</name>
</gene>
<dbReference type="Gene3D" id="3.30.710.10">
    <property type="entry name" value="Potassium Channel Kv1.1, Chain A"/>
    <property type="match status" value="1"/>
</dbReference>
<dbReference type="InterPro" id="IPR011333">
    <property type="entry name" value="SKP1/BTB/POZ_sf"/>
</dbReference>
<accession>A0A2K2D2G3</accession>
<dbReference type="PROSITE" id="PS50097">
    <property type="entry name" value="BTB"/>
    <property type="match status" value="1"/>
</dbReference>
<reference evidence="3 4" key="1">
    <citation type="journal article" date="2010" name="Nature">
        <title>Genome sequencing and analysis of the model grass Brachypodium distachyon.</title>
        <authorList>
            <consortium name="International Brachypodium Initiative"/>
        </authorList>
    </citation>
    <scope>NUCLEOTIDE SEQUENCE [LARGE SCALE GENOMIC DNA]</scope>
    <source>
        <strain evidence="3 4">Bd21</strain>
    </source>
</reference>
<evidence type="ECO:0000259" key="2">
    <source>
        <dbReference type="PROSITE" id="PS50097"/>
    </source>
</evidence>
<dbReference type="Proteomes" id="UP000008810">
    <property type="component" value="Chromosome 3"/>
</dbReference>
<dbReference type="SUPFAM" id="SSF49599">
    <property type="entry name" value="TRAF domain-like"/>
    <property type="match status" value="1"/>
</dbReference>
<dbReference type="EnsemblPlants" id="PNT68455">
    <property type="protein sequence ID" value="PNT68455"/>
    <property type="gene ID" value="BRADI_3g40759v3"/>
</dbReference>
<dbReference type="STRING" id="15368.A0A2K2D2G3"/>
<dbReference type="CDD" id="cd00121">
    <property type="entry name" value="MATH"/>
    <property type="match status" value="1"/>
</dbReference>
<organism evidence="3">
    <name type="scientific">Brachypodium distachyon</name>
    <name type="common">Purple false brome</name>
    <name type="synonym">Trachynia distachya</name>
    <dbReference type="NCBI Taxonomy" id="15368"/>
    <lineage>
        <taxon>Eukaryota</taxon>
        <taxon>Viridiplantae</taxon>
        <taxon>Streptophyta</taxon>
        <taxon>Embryophyta</taxon>
        <taxon>Tracheophyta</taxon>
        <taxon>Spermatophyta</taxon>
        <taxon>Magnoliopsida</taxon>
        <taxon>Liliopsida</taxon>
        <taxon>Poales</taxon>
        <taxon>Poaceae</taxon>
        <taxon>BOP clade</taxon>
        <taxon>Pooideae</taxon>
        <taxon>Stipodae</taxon>
        <taxon>Brachypodieae</taxon>
        <taxon>Brachypodium</taxon>
    </lineage>
</organism>
<evidence type="ECO:0000256" key="1">
    <source>
        <dbReference type="ARBA" id="ARBA00004906"/>
    </source>
</evidence>
<dbReference type="PANTHER" id="PTHR26379:SF504">
    <property type="entry name" value="OS08G0523800 PROTEIN"/>
    <property type="match status" value="1"/>
</dbReference>
<evidence type="ECO:0000313" key="3">
    <source>
        <dbReference type="EMBL" id="PNT68455.1"/>
    </source>
</evidence>
<proteinExistence type="predicted"/>
<dbReference type="InParanoid" id="A0A2K2D2G3"/>
<dbReference type="InterPro" id="IPR002083">
    <property type="entry name" value="MATH/TRAF_dom"/>
</dbReference>
<comment type="pathway">
    <text evidence="1">Protein modification; protein ubiquitination.</text>
</comment>
<dbReference type="InterPro" id="IPR000210">
    <property type="entry name" value="BTB/POZ_dom"/>
</dbReference>
<feature type="domain" description="BTB" evidence="2">
    <location>
        <begin position="170"/>
        <end position="226"/>
    </location>
</feature>
<protein>
    <recommendedName>
        <fullName evidence="2">BTB domain-containing protein</fullName>
    </recommendedName>
</protein>
<keyword evidence="5" id="KW-1185">Reference proteome</keyword>
<dbReference type="OrthoDB" id="693342at2759"/>
<dbReference type="Gramene" id="PNT68455">
    <property type="protein sequence ID" value="PNT68455"/>
    <property type="gene ID" value="BRADI_3g40759v3"/>
</dbReference>
<dbReference type="InterPro" id="IPR045005">
    <property type="entry name" value="BPM1-6"/>
</dbReference>
<reference evidence="4" key="3">
    <citation type="submission" date="2018-08" db="UniProtKB">
        <authorList>
            <consortium name="EnsemblPlants"/>
        </authorList>
    </citation>
    <scope>IDENTIFICATION</scope>
    <source>
        <strain evidence="4">cv. Bd21</strain>
    </source>
</reference>
<dbReference type="AlphaFoldDB" id="A0A2K2D2G3"/>
<dbReference type="ExpressionAtlas" id="A0A2K2D2G3">
    <property type="expression patterns" value="baseline"/>
</dbReference>